<accession>A0A1G2D0V7</accession>
<keyword evidence="1" id="KW-1133">Transmembrane helix</keyword>
<sequence>MNKKTYCIVSAVIFLVVMILHAARTFLGWEVSINGWIVPIWVSWGGLLVSGFLAWTGFVLTMPDSQ</sequence>
<organism evidence="2 3">
    <name type="scientific">Candidatus Lloydbacteria bacterium RIFCSPHIGHO2_02_FULL_50_13</name>
    <dbReference type="NCBI Taxonomy" id="1798661"/>
    <lineage>
        <taxon>Bacteria</taxon>
        <taxon>Candidatus Lloydiibacteriota</taxon>
    </lineage>
</organism>
<evidence type="ECO:0000313" key="2">
    <source>
        <dbReference type="EMBL" id="OGZ07276.1"/>
    </source>
</evidence>
<dbReference type="AlphaFoldDB" id="A0A1G2D0V7"/>
<comment type="caution">
    <text evidence="2">The sequence shown here is derived from an EMBL/GenBank/DDBJ whole genome shotgun (WGS) entry which is preliminary data.</text>
</comment>
<evidence type="ECO:0000313" key="3">
    <source>
        <dbReference type="Proteomes" id="UP000177996"/>
    </source>
</evidence>
<dbReference type="STRING" id="1798661.A3D65_02150"/>
<evidence type="ECO:0000256" key="1">
    <source>
        <dbReference type="SAM" id="Phobius"/>
    </source>
</evidence>
<reference evidence="2 3" key="1">
    <citation type="journal article" date="2016" name="Nat. Commun.">
        <title>Thousands of microbial genomes shed light on interconnected biogeochemical processes in an aquifer system.</title>
        <authorList>
            <person name="Anantharaman K."/>
            <person name="Brown C.T."/>
            <person name="Hug L.A."/>
            <person name="Sharon I."/>
            <person name="Castelle C.J."/>
            <person name="Probst A.J."/>
            <person name="Thomas B.C."/>
            <person name="Singh A."/>
            <person name="Wilkins M.J."/>
            <person name="Karaoz U."/>
            <person name="Brodie E.L."/>
            <person name="Williams K.H."/>
            <person name="Hubbard S.S."/>
            <person name="Banfield J.F."/>
        </authorList>
    </citation>
    <scope>NUCLEOTIDE SEQUENCE [LARGE SCALE GENOMIC DNA]</scope>
</reference>
<feature type="transmembrane region" description="Helical" evidence="1">
    <location>
        <begin position="38"/>
        <end position="60"/>
    </location>
</feature>
<keyword evidence="1" id="KW-0812">Transmembrane</keyword>
<name>A0A1G2D0V7_9BACT</name>
<protein>
    <submittedName>
        <fullName evidence="2">Uncharacterized protein</fullName>
    </submittedName>
</protein>
<dbReference type="EMBL" id="MHLL01000063">
    <property type="protein sequence ID" value="OGZ07276.1"/>
    <property type="molecule type" value="Genomic_DNA"/>
</dbReference>
<dbReference type="Proteomes" id="UP000177996">
    <property type="component" value="Unassembled WGS sequence"/>
</dbReference>
<keyword evidence="1" id="KW-0472">Membrane</keyword>
<proteinExistence type="predicted"/>
<gene>
    <name evidence="2" type="ORF">A3D65_02150</name>
</gene>